<dbReference type="AlphaFoldDB" id="A0A7W5EZF1"/>
<protein>
    <recommendedName>
        <fullName evidence="3">Integrase catalytic domain-containing protein</fullName>
    </recommendedName>
</protein>
<organism evidence="1 2">
    <name type="scientific">Streptomyces violarus</name>
    <dbReference type="NCBI Taxonomy" id="67380"/>
    <lineage>
        <taxon>Bacteria</taxon>
        <taxon>Bacillati</taxon>
        <taxon>Actinomycetota</taxon>
        <taxon>Actinomycetes</taxon>
        <taxon>Kitasatosporales</taxon>
        <taxon>Streptomycetaceae</taxon>
        <taxon>Streptomyces</taxon>
    </lineage>
</organism>
<evidence type="ECO:0000313" key="2">
    <source>
        <dbReference type="Proteomes" id="UP000572907"/>
    </source>
</evidence>
<dbReference type="Proteomes" id="UP000572907">
    <property type="component" value="Unassembled WGS sequence"/>
</dbReference>
<proteinExistence type="predicted"/>
<sequence length="70" mass="7839">MLRYAAAGSFFGLLKAEIRNTVWESHGAARADVSRFIKVEYNRTRLRKHPAYGYVTPLENQSPGGGRPTT</sequence>
<evidence type="ECO:0008006" key="3">
    <source>
        <dbReference type="Google" id="ProtNLM"/>
    </source>
</evidence>
<name>A0A7W5EZF1_9ACTN</name>
<evidence type="ECO:0000313" key="1">
    <source>
        <dbReference type="EMBL" id="MBB3074386.1"/>
    </source>
</evidence>
<reference evidence="1 2" key="1">
    <citation type="submission" date="2020-08" db="EMBL/GenBank/DDBJ databases">
        <title>Genomic Encyclopedia of Type Strains, Phase III (KMG-III): the genomes of soil and plant-associated and newly described type strains.</title>
        <authorList>
            <person name="Whitman W."/>
        </authorList>
    </citation>
    <scope>NUCLEOTIDE SEQUENCE [LARGE SCALE GENOMIC DNA]</scope>
    <source>
        <strain evidence="1 2">CECT 3237</strain>
    </source>
</reference>
<accession>A0A7W5EZF1</accession>
<keyword evidence="2" id="KW-1185">Reference proteome</keyword>
<gene>
    <name evidence="1" type="ORF">FHS41_000855</name>
</gene>
<dbReference type="EMBL" id="JACHXE010000001">
    <property type="protein sequence ID" value="MBB3074386.1"/>
    <property type="molecule type" value="Genomic_DNA"/>
</dbReference>
<comment type="caution">
    <text evidence="1">The sequence shown here is derived from an EMBL/GenBank/DDBJ whole genome shotgun (WGS) entry which is preliminary data.</text>
</comment>